<keyword evidence="16" id="KW-1185">Reference proteome</keyword>
<evidence type="ECO:0000313" key="16">
    <source>
        <dbReference type="Proteomes" id="UP000077202"/>
    </source>
</evidence>
<evidence type="ECO:0000256" key="2">
    <source>
        <dbReference type="ARBA" id="ARBA00006301"/>
    </source>
</evidence>
<comment type="subcellular location">
    <subcellularLocation>
        <location evidence="1 13">Nucleus</location>
        <location evidence="1 13">Nucleolus</location>
    </subcellularLocation>
</comment>
<feature type="compositionally biased region" description="Basic and acidic residues" evidence="14">
    <location>
        <begin position="1"/>
        <end position="11"/>
    </location>
</feature>
<name>A0A176VXR0_MARPO</name>
<organism evidence="15 16">
    <name type="scientific">Marchantia polymorpha subsp. ruderalis</name>
    <dbReference type="NCBI Taxonomy" id="1480154"/>
    <lineage>
        <taxon>Eukaryota</taxon>
        <taxon>Viridiplantae</taxon>
        <taxon>Streptophyta</taxon>
        <taxon>Embryophyta</taxon>
        <taxon>Marchantiophyta</taxon>
        <taxon>Marchantiopsida</taxon>
        <taxon>Marchantiidae</taxon>
        <taxon>Marchantiales</taxon>
        <taxon>Marchantiaceae</taxon>
        <taxon>Marchantia</taxon>
    </lineage>
</organism>
<proteinExistence type="inferred from homology"/>
<dbReference type="PANTHER" id="PTHR12787">
    <property type="entry name" value="RIBOSOMAL RNA-PROCESSING PROTEIN 8"/>
    <property type="match status" value="1"/>
</dbReference>
<sequence length="398" mass="43399">MDADRKSEGRIKSRKKGSSGGREQIAAGAAEKSTLSGVKAGRVRKPKRGNRAGAGRRRRASFNDANGAPSVVSGGGPDSERRKPKKKGKLDDVRDASDDERLQQSLALFESKKSASKKPKSKSKGSKAKSEGEIPVLEQAELAMEVSHLGPKPVTFLDKARARLTGSRFRMLNESLYTCNGDEAFELFQQDPAAFDLYHTGYQEQMAKWPVLPVTAVTTWLKARSPNLVVADFGCGDARLAKSVPNKVFSLDLVSSDPAVIACNMAKTPLETSSIDVAVFCLSLMGTDYPKFIEEAHRVLKSRGWMVVAEVKSRLDAGNGGAGPQAFISALKSFGFALDSQDSSNKMFHMFYFQKEANSVYEQFTVLAAMEILEDKFCLLLSLLFLSHFVARALGLKL</sequence>
<dbReference type="FunFam" id="3.40.50.150:FF:000068">
    <property type="entry name" value="Ribosomal RNA-processing protein 8"/>
    <property type="match status" value="1"/>
</dbReference>
<evidence type="ECO:0000256" key="7">
    <source>
        <dbReference type="ARBA" id="ARBA00022679"/>
    </source>
</evidence>
<dbReference type="InterPro" id="IPR042036">
    <property type="entry name" value="RRP8_N"/>
</dbReference>
<evidence type="ECO:0000256" key="11">
    <source>
        <dbReference type="ARBA" id="ARBA00023163"/>
    </source>
</evidence>
<dbReference type="Pfam" id="PF05148">
    <property type="entry name" value="Methyltransf_8"/>
    <property type="match status" value="1"/>
</dbReference>
<dbReference type="GO" id="GO:0032259">
    <property type="term" value="P:methylation"/>
    <property type="evidence" value="ECO:0007669"/>
    <property type="project" value="UniProtKB-KW"/>
</dbReference>
<evidence type="ECO:0000256" key="13">
    <source>
        <dbReference type="RuleBase" id="RU365074"/>
    </source>
</evidence>
<keyword evidence="10" id="KW-0805">Transcription regulation</keyword>
<feature type="compositionally biased region" description="Basic residues" evidence="14">
    <location>
        <begin position="114"/>
        <end position="127"/>
    </location>
</feature>
<protein>
    <recommendedName>
        <fullName evidence="3 13">Ribosomal RNA-processing protein 8</fullName>
        <ecNumber evidence="13">2.1.1.-</ecNumber>
    </recommendedName>
</protein>
<dbReference type="Proteomes" id="UP000077202">
    <property type="component" value="Unassembled WGS sequence"/>
</dbReference>
<dbReference type="GO" id="GO:0008168">
    <property type="term" value="F:methyltransferase activity"/>
    <property type="evidence" value="ECO:0007669"/>
    <property type="project" value="UniProtKB-KW"/>
</dbReference>
<dbReference type="SUPFAM" id="SSF53335">
    <property type="entry name" value="S-adenosyl-L-methionine-dependent methyltransferases"/>
    <property type="match status" value="1"/>
</dbReference>
<dbReference type="Gene3D" id="1.10.10.2150">
    <property type="entry name" value="Ribosomal RNA-processing protein 8, N-terminal domain"/>
    <property type="match status" value="1"/>
</dbReference>
<dbReference type="EC" id="2.1.1.-" evidence="13"/>
<accession>A0A176VXR0</accession>
<keyword evidence="7 13" id="KW-0808">Transferase</keyword>
<keyword evidence="11" id="KW-0804">Transcription</keyword>
<dbReference type="GO" id="GO:0006364">
    <property type="term" value="P:rRNA processing"/>
    <property type="evidence" value="ECO:0007669"/>
    <property type="project" value="UniProtKB-UniRule"/>
</dbReference>
<dbReference type="AlphaFoldDB" id="A0A176VXR0"/>
<keyword evidence="4" id="KW-0678">Repressor</keyword>
<feature type="region of interest" description="Disordered" evidence="14">
    <location>
        <begin position="1"/>
        <end position="133"/>
    </location>
</feature>
<evidence type="ECO:0000256" key="12">
    <source>
        <dbReference type="ARBA" id="ARBA00023242"/>
    </source>
</evidence>
<keyword evidence="6 13" id="KW-0489">Methyltransferase</keyword>
<evidence type="ECO:0000256" key="4">
    <source>
        <dbReference type="ARBA" id="ARBA00022491"/>
    </source>
</evidence>
<dbReference type="CDD" id="cd02440">
    <property type="entry name" value="AdoMet_MTases"/>
    <property type="match status" value="1"/>
</dbReference>
<comment type="function">
    <text evidence="13">Probable methyltransferase required to silence rDNA.</text>
</comment>
<evidence type="ECO:0000256" key="5">
    <source>
        <dbReference type="ARBA" id="ARBA00022552"/>
    </source>
</evidence>
<reference evidence="15" key="1">
    <citation type="submission" date="2016-03" db="EMBL/GenBank/DDBJ databases">
        <title>Mechanisms controlling the formation of the plant cell surface in tip-growing cells are functionally conserved among land plants.</title>
        <authorList>
            <person name="Honkanen S."/>
            <person name="Jones V.A."/>
            <person name="Morieri G."/>
            <person name="Champion C."/>
            <person name="Hetherington A.J."/>
            <person name="Kelly S."/>
            <person name="Saint-Marcoux D."/>
            <person name="Proust H."/>
            <person name="Prescott H."/>
            <person name="Dolan L."/>
        </authorList>
    </citation>
    <scope>NUCLEOTIDE SEQUENCE [LARGE SCALE GENOMIC DNA]</scope>
    <source>
        <tissue evidence="15">Whole gametophyte</tissue>
    </source>
</reference>
<dbReference type="PANTHER" id="PTHR12787:SF0">
    <property type="entry name" value="RIBOSOMAL RNA-PROCESSING PROTEIN 8"/>
    <property type="match status" value="1"/>
</dbReference>
<keyword evidence="9" id="KW-0156">Chromatin regulator</keyword>
<comment type="similarity">
    <text evidence="2 13">Belongs to the methyltransferase superfamily. RRP8 family.</text>
</comment>
<dbReference type="FunFam" id="1.10.10.2150:FF:000001">
    <property type="entry name" value="Ribosomal RNA-processing protein 8"/>
    <property type="match status" value="1"/>
</dbReference>
<dbReference type="GO" id="GO:0006325">
    <property type="term" value="P:chromatin organization"/>
    <property type="evidence" value="ECO:0007669"/>
    <property type="project" value="UniProtKB-KW"/>
</dbReference>
<dbReference type="InterPro" id="IPR007823">
    <property type="entry name" value="RRP8"/>
</dbReference>
<evidence type="ECO:0000256" key="10">
    <source>
        <dbReference type="ARBA" id="ARBA00023015"/>
    </source>
</evidence>
<evidence type="ECO:0000256" key="1">
    <source>
        <dbReference type="ARBA" id="ARBA00004604"/>
    </source>
</evidence>
<evidence type="ECO:0000256" key="9">
    <source>
        <dbReference type="ARBA" id="ARBA00022853"/>
    </source>
</evidence>
<keyword evidence="12 13" id="KW-0539">Nucleus</keyword>
<keyword evidence="5 13" id="KW-0698">rRNA processing</keyword>
<evidence type="ECO:0000256" key="14">
    <source>
        <dbReference type="SAM" id="MobiDB-lite"/>
    </source>
</evidence>
<feature type="compositionally biased region" description="Basic and acidic residues" evidence="14">
    <location>
        <begin position="89"/>
        <end position="102"/>
    </location>
</feature>
<feature type="compositionally biased region" description="Basic residues" evidence="14">
    <location>
        <begin position="41"/>
        <end position="60"/>
    </location>
</feature>
<gene>
    <name evidence="15" type="ORF">AXG93_812s1040</name>
</gene>
<dbReference type="InterPro" id="IPR029063">
    <property type="entry name" value="SAM-dependent_MTases_sf"/>
</dbReference>
<comment type="caution">
    <text evidence="15">The sequence shown here is derived from an EMBL/GenBank/DDBJ whole genome shotgun (WGS) entry which is preliminary data.</text>
</comment>
<evidence type="ECO:0000313" key="15">
    <source>
        <dbReference type="EMBL" id="OAE25599.1"/>
    </source>
</evidence>
<keyword evidence="8 13" id="KW-0949">S-adenosyl-L-methionine</keyword>
<dbReference type="GO" id="GO:0005730">
    <property type="term" value="C:nucleolus"/>
    <property type="evidence" value="ECO:0007669"/>
    <property type="project" value="UniProtKB-SubCell"/>
</dbReference>
<evidence type="ECO:0000256" key="8">
    <source>
        <dbReference type="ARBA" id="ARBA00022691"/>
    </source>
</evidence>
<dbReference type="Gene3D" id="3.40.50.150">
    <property type="entry name" value="Vaccinia Virus protein VP39"/>
    <property type="match status" value="1"/>
</dbReference>
<dbReference type="EMBL" id="LVLJ01002305">
    <property type="protein sequence ID" value="OAE25599.1"/>
    <property type="molecule type" value="Genomic_DNA"/>
</dbReference>
<evidence type="ECO:0000256" key="6">
    <source>
        <dbReference type="ARBA" id="ARBA00022603"/>
    </source>
</evidence>
<evidence type="ECO:0000256" key="3">
    <source>
        <dbReference type="ARBA" id="ARBA00020203"/>
    </source>
</evidence>